<dbReference type="OrthoDB" id="103374at2759"/>
<comment type="caution">
    <text evidence="3">The sequence shown here is derived from an EMBL/GenBank/DDBJ whole genome shotgun (WGS) entry which is preliminary data.</text>
</comment>
<dbReference type="SUPFAM" id="SSF54160">
    <property type="entry name" value="Chromo domain-like"/>
    <property type="match status" value="1"/>
</dbReference>
<evidence type="ECO:0000259" key="2">
    <source>
        <dbReference type="PROSITE" id="PS50013"/>
    </source>
</evidence>
<evidence type="ECO:0000313" key="3">
    <source>
        <dbReference type="EMBL" id="ETI39565.1"/>
    </source>
</evidence>
<dbReference type="InterPro" id="IPR000953">
    <property type="entry name" value="Chromo/chromo_shadow_dom"/>
</dbReference>
<organism evidence="3 4">
    <name type="scientific">Phytophthora nicotianae P1569</name>
    <dbReference type="NCBI Taxonomy" id="1317065"/>
    <lineage>
        <taxon>Eukaryota</taxon>
        <taxon>Sar</taxon>
        <taxon>Stramenopiles</taxon>
        <taxon>Oomycota</taxon>
        <taxon>Peronosporomycetes</taxon>
        <taxon>Peronosporales</taxon>
        <taxon>Peronosporaceae</taxon>
        <taxon>Phytophthora</taxon>
    </lineage>
</organism>
<keyword evidence="4" id="KW-1185">Reference proteome</keyword>
<evidence type="ECO:0000313" key="4">
    <source>
        <dbReference type="Proteomes" id="UP000018721"/>
    </source>
</evidence>
<reference evidence="3 4" key="1">
    <citation type="submission" date="2013-11" db="EMBL/GenBank/DDBJ databases">
        <title>The Genome Sequence of Phytophthora parasitica P1569.</title>
        <authorList>
            <consortium name="The Broad Institute Genomics Platform"/>
            <person name="Russ C."/>
            <person name="Tyler B."/>
            <person name="Panabieres F."/>
            <person name="Shan W."/>
            <person name="Tripathy S."/>
            <person name="Grunwald N."/>
            <person name="Machado M."/>
            <person name="Johnson C.S."/>
            <person name="Arredondo F."/>
            <person name="Hong C."/>
            <person name="Coffey M."/>
            <person name="Young S.K."/>
            <person name="Zeng Q."/>
            <person name="Gargeya S."/>
            <person name="Fitzgerald M."/>
            <person name="Abouelleil A."/>
            <person name="Alvarado L."/>
            <person name="Chapman S.B."/>
            <person name="Gainer-Dewar J."/>
            <person name="Goldberg J."/>
            <person name="Griggs A."/>
            <person name="Gujja S."/>
            <person name="Hansen M."/>
            <person name="Howarth C."/>
            <person name="Imamovic A."/>
            <person name="Ireland A."/>
            <person name="Larimer J."/>
            <person name="McCowan C."/>
            <person name="Murphy C."/>
            <person name="Pearson M."/>
            <person name="Poon T.W."/>
            <person name="Priest M."/>
            <person name="Roberts A."/>
            <person name="Saif S."/>
            <person name="Shea T."/>
            <person name="Sykes S."/>
            <person name="Wortman J."/>
            <person name="Nusbaum C."/>
            <person name="Birren B."/>
        </authorList>
    </citation>
    <scope>NUCLEOTIDE SEQUENCE [LARGE SCALE GENOMIC DNA]</scope>
    <source>
        <strain evidence="3 4">P1569</strain>
    </source>
</reference>
<feature type="chain" id="PRO_5004775543" description="Chromo domain-containing protein" evidence="1">
    <location>
        <begin position="20"/>
        <end position="221"/>
    </location>
</feature>
<dbReference type="AlphaFoldDB" id="V9EJZ6"/>
<name>V9EJZ6_PHYNI</name>
<feature type="domain" description="Chromo" evidence="2">
    <location>
        <begin position="150"/>
        <end position="207"/>
    </location>
</feature>
<proteinExistence type="predicted"/>
<dbReference type="InterPro" id="IPR016197">
    <property type="entry name" value="Chromo-like_dom_sf"/>
</dbReference>
<dbReference type="CDD" id="cd00024">
    <property type="entry name" value="CD_CSD"/>
    <property type="match status" value="1"/>
</dbReference>
<dbReference type="PROSITE" id="PS50013">
    <property type="entry name" value="CHROMO_2"/>
    <property type="match status" value="1"/>
</dbReference>
<dbReference type="HOGENOM" id="CLU_078661_0_0_1"/>
<keyword evidence="1" id="KW-0732">Signal</keyword>
<evidence type="ECO:0000256" key="1">
    <source>
        <dbReference type="SAM" id="SignalP"/>
    </source>
</evidence>
<dbReference type="Proteomes" id="UP000018721">
    <property type="component" value="Unassembled WGS sequence"/>
</dbReference>
<feature type="signal peptide" evidence="1">
    <location>
        <begin position="1"/>
        <end position="19"/>
    </location>
</feature>
<protein>
    <recommendedName>
        <fullName evidence="2">Chromo domain-containing protein</fullName>
    </recommendedName>
</protein>
<dbReference type="EMBL" id="ANIZ01002585">
    <property type="protein sequence ID" value="ETI39565.1"/>
    <property type="molecule type" value="Genomic_DNA"/>
</dbReference>
<dbReference type="Pfam" id="PF00385">
    <property type="entry name" value="Chromo"/>
    <property type="match status" value="1"/>
</dbReference>
<sequence>MLRWSCLLAYLLRPRWTVSLPDGGALRVLSLDLGQLDQQLEDFRQHFQGLHTDVVDRKERKRLANMAKNRENICNFDCGDFVLWSRIDKRLQGNKLLVRWVGPFRITSALSHSFMVQHLLTNDEYEVHGSRLKHYSDADLNVTEELRQHIANQGIVLGVRANVDHRYDEAAGEWQLYIAWRGLDDSENSWEPFASIYSDVPALVRSYAQTYGRSVLESLLQ</sequence>
<accession>V9EJZ6</accession>
<dbReference type="Gene3D" id="2.40.50.40">
    <property type="match status" value="1"/>
</dbReference>
<gene>
    <name evidence="3" type="ORF">F443_14853</name>
</gene>
<dbReference type="InterPro" id="IPR023780">
    <property type="entry name" value="Chromo_domain"/>
</dbReference>